<dbReference type="GO" id="GO:0003700">
    <property type="term" value="F:DNA-binding transcription factor activity"/>
    <property type="evidence" value="ECO:0007669"/>
    <property type="project" value="TreeGrafter"/>
</dbReference>
<dbReference type="Pfam" id="PF13377">
    <property type="entry name" value="Peripla_BP_3"/>
    <property type="match status" value="1"/>
</dbReference>
<name>A0A4D7AWX4_9HYPH</name>
<keyword evidence="3" id="KW-0804">Transcription</keyword>
<dbReference type="InterPro" id="IPR046335">
    <property type="entry name" value="LacI/GalR-like_sensor"/>
</dbReference>
<dbReference type="AlphaFoldDB" id="A0A4D7AWX4"/>
<dbReference type="PANTHER" id="PTHR30146:SF138">
    <property type="entry name" value="TRANSCRIPTIONAL REGULATORY PROTEIN"/>
    <property type="match status" value="1"/>
</dbReference>
<evidence type="ECO:0000313" key="6">
    <source>
        <dbReference type="Proteomes" id="UP000298781"/>
    </source>
</evidence>
<dbReference type="PROSITE" id="PS50932">
    <property type="entry name" value="HTH_LACI_2"/>
    <property type="match status" value="1"/>
</dbReference>
<dbReference type="Proteomes" id="UP000298781">
    <property type="component" value="Chromosome"/>
</dbReference>
<dbReference type="CDD" id="cd06267">
    <property type="entry name" value="PBP1_LacI_sugar_binding-like"/>
    <property type="match status" value="1"/>
</dbReference>
<dbReference type="SUPFAM" id="SSF47413">
    <property type="entry name" value="lambda repressor-like DNA-binding domains"/>
    <property type="match status" value="1"/>
</dbReference>
<evidence type="ECO:0000256" key="2">
    <source>
        <dbReference type="ARBA" id="ARBA00023125"/>
    </source>
</evidence>
<protein>
    <submittedName>
        <fullName evidence="5">LacI family transcriptional regulator</fullName>
    </submittedName>
</protein>
<dbReference type="InterPro" id="IPR000843">
    <property type="entry name" value="HTH_LacI"/>
</dbReference>
<evidence type="ECO:0000313" key="5">
    <source>
        <dbReference type="EMBL" id="QCI64551.1"/>
    </source>
</evidence>
<dbReference type="PANTHER" id="PTHR30146">
    <property type="entry name" value="LACI-RELATED TRANSCRIPTIONAL REPRESSOR"/>
    <property type="match status" value="1"/>
</dbReference>
<gene>
    <name evidence="5" type="ORF">E8M01_10100</name>
</gene>
<dbReference type="Pfam" id="PF00356">
    <property type="entry name" value="LacI"/>
    <property type="match status" value="1"/>
</dbReference>
<proteinExistence type="predicted"/>
<accession>A0A4D7AWX4</accession>
<dbReference type="CDD" id="cd01392">
    <property type="entry name" value="HTH_LacI"/>
    <property type="match status" value="1"/>
</dbReference>
<dbReference type="InterPro" id="IPR028082">
    <property type="entry name" value="Peripla_BP_I"/>
</dbReference>
<dbReference type="Gene3D" id="3.40.50.2300">
    <property type="match status" value="2"/>
</dbReference>
<evidence type="ECO:0000259" key="4">
    <source>
        <dbReference type="PROSITE" id="PS50932"/>
    </source>
</evidence>
<sequence>MQRQRMTSSPIEPRSRVNLRRLADEVGVHPSTVSRALDPTKRHLVADDVADRITTAARQLGYRPNPVAASLRTRRSTLVGVLVPDITNPVFSPIISGIAEILGAEGYSTIVADAGTEFGPRMALIDELIARRVDGLVLATVSRDDPMLEHCLAEGVHVVLVNRADDSDRASSVVSDDVAGMRVAVEHLYQLGHRVIGHLAGPSTLSTGHLRRVGFEQAMQDHGLAVPPAAIVEAASYDRDEGERATARLLQAYPGLTAIAAANDLLALGAYKALAARGLRCPADVSVVGHNDMPLVDMVEPPLTTIRIGPRDMGRDAARLLLERMTGSALPIRRIVLAPDLVFRASTAAPRG</sequence>
<dbReference type="EMBL" id="CP039690">
    <property type="protein sequence ID" value="QCI64551.1"/>
    <property type="molecule type" value="Genomic_DNA"/>
</dbReference>
<feature type="domain" description="HTH lacI-type" evidence="4">
    <location>
        <begin position="17"/>
        <end position="73"/>
    </location>
</feature>
<dbReference type="GO" id="GO:0000976">
    <property type="term" value="F:transcription cis-regulatory region binding"/>
    <property type="evidence" value="ECO:0007669"/>
    <property type="project" value="TreeGrafter"/>
</dbReference>
<organism evidence="5 6">
    <name type="scientific">Phreatobacter stygius</name>
    <dbReference type="NCBI Taxonomy" id="1940610"/>
    <lineage>
        <taxon>Bacteria</taxon>
        <taxon>Pseudomonadati</taxon>
        <taxon>Pseudomonadota</taxon>
        <taxon>Alphaproteobacteria</taxon>
        <taxon>Hyphomicrobiales</taxon>
        <taxon>Phreatobacteraceae</taxon>
        <taxon>Phreatobacter</taxon>
    </lineage>
</organism>
<dbReference type="KEGG" id="pstg:E8M01_10100"/>
<dbReference type="SMART" id="SM00354">
    <property type="entry name" value="HTH_LACI"/>
    <property type="match status" value="1"/>
</dbReference>
<keyword evidence="6" id="KW-1185">Reference proteome</keyword>
<dbReference type="SUPFAM" id="SSF53822">
    <property type="entry name" value="Periplasmic binding protein-like I"/>
    <property type="match status" value="1"/>
</dbReference>
<reference evidence="5 6" key="1">
    <citation type="submission" date="2019-04" db="EMBL/GenBank/DDBJ databases">
        <title>Phreatobacter aquaticus sp. nov.</title>
        <authorList>
            <person name="Choi A."/>
        </authorList>
    </citation>
    <scope>NUCLEOTIDE SEQUENCE [LARGE SCALE GENOMIC DNA]</scope>
    <source>
        <strain evidence="5 6">KCTC 52518</strain>
    </source>
</reference>
<dbReference type="Gene3D" id="1.10.260.40">
    <property type="entry name" value="lambda repressor-like DNA-binding domains"/>
    <property type="match status" value="1"/>
</dbReference>
<evidence type="ECO:0000256" key="1">
    <source>
        <dbReference type="ARBA" id="ARBA00023015"/>
    </source>
</evidence>
<evidence type="ECO:0000256" key="3">
    <source>
        <dbReference type="ARBA" id="ARBA00023163"/>
    </source>
</evidence>
<keyword evidence="1" id="KW-0805">Transcription regulation</keyword>
<keyword evidence="2" id="KW-0238">DNA-binding</keyword>
<dbReference type="OrthoDB" id="7946617at2"/>
<dbReference type="InterPro" id="IPR010982">
    <property type="entry name" value="Lambda_DNA-bd_dom_sf"/>
</dbReference>